<keyword evidence="4 13" id="KW-0479">Metal-binding</keyword>
<dbReference type="UniPathway" id="UPA00601">
    <property type="reaction ID" value="UER00295"/>
</dbReference>
<evidence type="ECO:0000256" key="7">
    <source>
        <dbReference type="ARBA" id="ARBA00022755"/>
    </source>
</evidence>
<comment type="pathway">
    <text evidence="13 19">Purine metabolism; XMP biosynthesis via de novo pathway; XMP from IMP: step 1/1.</text>
</comment>
<feature type="binding site" evidence="13">
    <location>
        <begin position="338"/>
        <end position="340"/>
    </location>
    <ligand>
        <name>IMP</name>
        <dbReference type="ChEBI" id="CHEBI:58053"/>
    </ligand>
</feature>
<dbReference type="GO" id="GO:0006183">
    <property type="term" value="P:GTP biosynthetic process"/>
    <property type="evidence" value="ECO:0007669"/>
    <property type="project" value="TreeGrafter"/>
</dbReference>
<evidence type="ECO:0000256" key="16">
    <source>
        <dbReference type="PIRSR" id="PIRSR000130-4"/>
    </source>
</evidence>
<dbReference type="PANTHER" id="PTHR11911:SF111">
    <property type="entry name" value="INOSINE-5'-MONOPHOSPHATE DEHYDROGENASE"/>
    <property type="match status" value="1"/>
</dbReference>
<evidence type="ECO:0000256" key="9">
    <source>
        <dbReference type="ARBA" id="ARBA00023002"/>
    </source>
</evidence>
<dbReference type="AlphaFoldDB" id="H5SK63"/>
<proteinExistence type="inferred from homology"/>
<feature type="binding site" evidence="15">
    <location>
        <begin position="248"/>
        <end position="250"/>
    </location>
    <ligand>
        <name>NAD(+)</name>
        <dbReference type="ChEBI" id="CHEBI:57540"/>
    </ligand>
</feature>
<evidence type="ECO:0000256" key="11">
    <source>
        <dbReference type="ARBA" id="ARBA00023122"/>
    </source>
</evidence>
<dbReference type="SUPFAM" id="SSF54631">
    <property type="entry name" value="CBS-domain pair"/>
    <property type="match status" value="1"/>
</dbReference>
<evidence type="ECO:0000256" key="5">
    <source>
        <dbReference type="ARBA" id="ARBA00022737"/>
    </source>
</evidence>
<feature type="binding site" evidence="13 15">
    <location>
        <begin position="298"/>
        <end position="300"/>
    </location>
    <ligand>
        <name>NAD(+)</name>
        <dbReference type="ChEBI" id="CHEBI:57540"/>
    </ligand>
</feature>
<dbReference type="PIRSF" id="PIRSF000130">
    <property type="entry name" value="IMPDH"/>
    <property type="match status" value="1"/>
</dbReference>
<feature type="binding site" evidence="13">
    <location>
        <position position="303"/>
    </location>
    <ligand>
        <name>IMP</name>
        <dbReference type="ChEBI" id="CHEBI:58053"/>
    </ligand>
</feature>
<comment type="cofactor">
    <cofactor evidence="1 13">
        <name>K(+)</name>
        <dbReference type="ChEBI" id="CHEBI:29103"/>
    </cofactor>
</comment>
<evidence type="ECO:0000256" key="19">
    <source>
        <dbReference type="RuleBase" id="RU003928"/>
    </source>
</evidence>
<feature type="binding site" evidence="13">
    <location>
        <position position="248"/>
    </location>
    <ligand>
        <name>NAD(+)</name>
        <dbReference type="ChEBI" id="CHEBI:57540"/>
    </ligand>
</feature>
<dbReference type="PANTHER" id="PTHR11911">
    <property type="entry name" value="INOSINE-5-MONOPHOSPHATE DEHYDROGENASE RELATED"/>
    <property type="match status" value="1"/>
</dbReference>
<keyword evidence="10 13" id="KW-0520">NAD</keyword>
<evidence type="ECO:0000256" key="17">
    <source>
        <dbReference type="PROSITE-ProRule" id="PRU00703"/>
    </source>
</evidence>
<dbReference type="EC" id="1.1.1.205" evidence="13 19"/>
<dbReference type="GO" id="GO:0006177">
    <property type="term" value="P:GMP biosynthetic process"/>
    <property type="evidence" value="ECO:0007669"/>
    <property type="project" value="UniProtKB-UniRule"/>
</dbReference>
<protein>
    <recommendedName>
        <fullName evidence="13 19">Inosine-5'-monophosphate dehydrogenase</fullName>
        <shortName evidence="13">IMP dehydrogenase</shortName>
        <shortName evidence="13">IMPD</shortName>
        <shortName evidence="13">IMPDH</shortName>
        <ecNumber evidence="13 19">1.1.1.205</ecNumber>
    </recommendedName>
</protein>
<evidence type="ECO:0000256" key="14">
    <source>
        <dbReference type="PIRSR" id="PIRSR000130-1"/>
    </source>
</evidence>
<dbReference type="FunFam" id="3.20.20.70:FF:000003">
    <property type="entry name" value="GMP reductase"/>
    <property type="match status" value="1"/>
</dbReference>
<gene>
    <name evidence="13" type="primary">guaB</name>
    <name evidence="21" type="ORF">HGMM_F40B03C37</name>
</gene>
<dbReference type="NCBIfam" id="TIGR01302">
    <property type="entry name" value="IMP_dehydrog"/>
    <property type="match status" value="1"/>
</dbReference>
<evidence type="ECO:0000256" key="4">
    <source>
        <dbReference type="ARBA" id="ARBA00022723"/>
    </source>
</evidence>
<organism evidence="21">
    <name type="scientific">uncultured Bacteroidota bacterium</name>
    <dbReference type="NCBI Taxonomy" id="152509"/>
    <lineage>
        <taxon>Bacteria</taxon>
        <taxon>Pseudomonadati</taxon>
        <taxon>Bacteroidota</taxon>
        <taxon>environmental samples</taxon>
    </lineage>
</organism>
<dbReference type="GO" id="GO:0003938">
    <property type="term" value="F:IMP dehydrogenase activity"/>
    <property type="evidence" value="ECO:0007669"/>
    <property type="project" value="UniProtKB-UniRule"/>
</dbReference>
<dbReference type="InterPro" id="IPR005990">
    <property type="entry name" value="IMP_DH"/>
</dbReference>
<name>H5SK63_9BACT</name>
<dbReference type="SMART" id="SM00116">
    <property type="entry name" value="CBS"/>
    <property type="match status" value="2"/>
</dbReference>
<evidence type="ECO:0000256" key="13">
    <source>
        <dbReference type="HAMAP-Rule" id="MF_01964"/>
    </source>
</evidence>
<reference evidence="21" key="2">
    <citation type="journal article" date="2012" name="PLoS ONE">
        <title>A Deeply Branching Thermophilic Bacterium with an Ancient Acetyl-CoA Pathway Dominates a Subsurface Ecosystem.</title>
        <authorList>
            <person name="Takami H."/>
            <person name="Noguchi H."/>
            <person name="Takaki Y."/>
            <person name="Uchiyama I."/>
            <person name="Toyoda A."/>
            <person name="Nishi S."/>
            <person name="Chee G.-J."/>
            <person name="Arai W."/>
            <person name="Nunoura T."/>
            <person name="Itoh T."/>
            <person name="Hattori M."/>
            <person name="Takai K."/>
        </authorList>
    </citation>
    <scope>NUCLEOTIDE SEQUENCE</scope>
</reference>
<dbReference type="InterPro" id="IPR015875">
    <property type="entry name" value="IMP_DH/GMP_Rdtase_CS"/>
</dbReference>
<feature type="binding site" evidence="13">
    <location>
        <position position="415"/>
    </location>
    <ligand>
        <name>IMP</name>
        <dbReference type="ChEBI" id="CHEBI:58053"/>
    </ligand>
</feature>
<reference evidence="21" key="1">
    <citation type="journal article" date="2005" name="Environ. Microbiol.">
        <title>Genetic and functional properties of uncultivated thermophilic crenarchaeotes from a subsurface gold mine as revealed by analysis of genome fragments.</title>
        <authorList>
            <person name="Nunoura T."/>
            <person name="Hirayama H."/>
            <person name="Takami H."/>
            <person name="Oida H."/>
            <person name="Nishi S."/>
            <person name="Shimamura S."/>
            <person name="Suzuki Y."/>
            <person name="Inagaki F."/>
            <person name="Takai K."/>
            <person name="Nealson K.H."/>
            <person name="Horikoshi K."/>
        </authorList>
    </citation>
    <scope>NUCLEOTIDE SEQUENCE</scope>
</reference>
<dbReference type="InterPro" id="IPR001093">
    <property type="entry name" value="IMP_DH_GMPRt"/>
</dbReference>
<evidence type="ECO:0000259" key="20">
    <source>
        <dbReference type="PROSITE" id="PS51371"/>
    </source>
</evidence>
<dbReference type="Gene3D" id="3.20.20.70">
    <property type="entry name" value="Aldolase class I"/>
    <property type="match status" value="1"/>
</dbReference>
<evidence type="ECO:0000256" key="6">
    <source>
        <dbReference type="ARBA" id="ARBA00022749"/>
    </source>
</evidence>
<evidence type="ECO:0000256" key="12">
    <source>
        <dbReference type="ARBA" id="ARBA00048028"/>
    </source>
</evidence>
<feature type="domain" description="CBS" evidence="20">
    <location>
        <begin position="154"/>
        <end position="211"/>
    </location>
</feature>
<evidence type="ECO:0000256" key="1">
    <source>
        <dbReference type="ARBA" id="ARBA00001958"/>
    </source>
</evidence>
<keyword evidence="6 13" id="KW-0332">GMP biosynthesis</keyword>
<feature type="domain" description="CBS" evidence="20">
    <location>
        <begin position="94"/>
        <end position="150"/>
    </location>
</feature>
<dbReference type="InterPro" id="IPR000644">
    <property type="entry name" value="CBS_dom"/>
</dbReference>
<feature type="binding site" description="in other chain" evidence="13 16">
    <location>
        <position position="305"/>
    </location>
    <ligand>
        <name>K(+)</name>
        <dbReference type="ChEBI" id="CHEBI:29103"/>
        <note>ligand shared between two tetrameric partners</note>
    </ligand>
</feature>
<dbReference type="PROSITE" id="PS51371">
    <property type="entry name" value="CBS"/>
    <property type="match status" value="2"/>
</dbReference>
<comment type="activity regulation">
    <text evidence="13">Mycophenolic acid (MPA) is a non-competitive inhibitor that prevents formation of the closed enzyme conformation by binding to the same site as the amobile flap. In contrast, mizoribine monophosphate (MZP) is a competitive inhibitor that induces the closed conformation. MPA is a potent inhibitor of mammalian IMPDHs but a poor inhibitor of the bacterial enzymes. MZP is a more potent inhibitor of bacterial IMPDH.</text>
</comment>
<keyword evidence="5" id="KW-0677">Repeat</keyword>
<comment type="subunit">
    <text evidence="3 13">Homotetramer.</text>
</comment>
<evidence type="ECO:0000256" key="3">
    <source>
        <dbReference type="ARBA" id="ARBA00011881"/>
    </source>
</evidence>
<comment type="catalytic activity">
    <reaction evidence="12 13 19">
        <text>IMP + NAD(+) + H2O = XMP + NADH + H(+)</text>
        <dbReference type="Rhea" id="RHEA:11708"/>
        <dbReference type="ChEBI" id="CHEBI:15377"/>
        <dbReference type="ChEBI" id="CHEBI:15378"/>
        <dbReference type="ChEBI" id="CHEBI:57464"/>
        <dbReference type="ChEBI" id="CHEBI:57540"/>
        <dbReference type="ChEBI" id="CHEBI:57945"/>
        <dbReference type="ChEBI" id="CHEBI:58053"/>
        <dbReference type="EC" id="1.1.1.205"/>
    </reaction>
</comment>
<dbReference type="SUPFAM" id="SSF51412">
    <property type="entry name" value="Inosine monophosphate dehydrogenase (IMPDH)"/>
    <property type="match status" value="1"/>
</dbReference>
<accession>H5SK63</accession>
<dbReference type="CDD" id="cd04601">
    <property type="entry name" value="CBS_pair_IMPDH"/>
    <property type="match status" value="1"/>
</dbReference>
<comment type="caution">
    <text evidence="13">Lacks conserved residue(s) required for the propagation of feature annotation.</text>
</comment>
<feature type="binding site" evidence="13">
    <location>
        <begin position="385"/>
        <end position="389"/>
    </location>
    <ligand>
        <name>IMP</name>
        <dbReference type="ChEBI" id="CHEBI:58053"/>
    </ligand>
</feature>
<feature type="binding site" description="in other chain" evidence="13 16">
    <location>
        <position position="302"/>
    </location>
    <ligand>
        <name>K(+)</name>
        <dbReference type="ChEBI" id="CHEBI:29103"/>
        <note>ligand shared between two tetrameric partners</note>
    </ligand>
</feature>
<feature type="binding site" evidence="13">
    <location>
        <position position="469"/>
    </location>
    <ligand>
        <name>K(+)</name>
        <dbReference type="ChEBI" id="CHEBI:29103"/>
        <note>ligand shared between two tetrameric partners</note>
    </ligand>
</feature>
<dbReference type="InterPro" id="IPR046342">
    <property type="entry name" value="CBS_dom_sf"/>
</dbReference>
<dbReference type="Pfam" id="PF00571">
    <property type="entry name" value="CBS"/>
    <property type="match status" value="2"/>
</dbReference>
<keyword evidence="11 17" id="KW-0129">CBS domain</keyword>
<feature type="binding site" description="in other chain" evidence="13 16">
    <location>
        <position position="300"/>
    </location>
    <ligand>
        <name>K(+)</name>
        <dbReference type="ChEBI" id="CHEBI:29103"/>
        <note>ligand shared between two tetrameric partners</note>
    </ligand>
</feature>
<evidence type="ECO:0000256" key="10">
    <source>
        <dbReference type="ARBA" id="ARBA00023027"/>
    </source>
</evidence>
<dbReference type="GO" id="GO:0000166">
    <property type="term" value="F:nucleotide binding"/>
    <property type="evidence" value="ECO:0007669"/>
    <property type="project" value="UniProtKB-UniRule"/>
</dbReference>
<keyword evidence="9 13" id="KW-0560">Oxidoreductase</keyword>
<evidence type="ECO:0000256" key="2">
    <source>
        <dbReference type="ARBA" id="ARBA00005502"/>
    </source>
</evidence>
<dbReference type="SMART" id="SM01240">
    <property type="entry name" value="IMPDH"/>
    <property type="match status" value="1"/>
</dbReference>
<feature type="active site" description="Thioimidate intermediate" evidence="13 14">
    <location>
        <position position="305"/>
    </location>
</feature>
<feature type="binding site" evidence="13">
    <location>
        <position position="470"/>
    </location>
    <ligand>
        <name>K(+)</name>
        <dbReference type="ChEBI" id="CHEBI:29103"/>
        <note>ligand shared between two tetrameric partners</note>
    </ligand>
</feature>
<dbReference type="PROSITE" id="PS00487">
    <property type="entry name" value="IMP_DH_GMP_RED"/>
    <property type="match status" value="1"/>
</dbReference>
<keyword evidence="8 13" id="KW-0630">Potassium</keyword>
<dbReference type="CDD" id="cd00381">
    <property type="entry name" value="IMPDH"/>
    <property type="match status" value="1"/>
</dbReference>
<evidence type="ECO:0000313" key="21">
    <source>
        <dbReference type="EMBL" id="BAL56549.1"/>
    </source>
</evidence>
<dbReference type="Pfam" id="PF00478">
    <property type="entry name" value="IMPDH"/>
    <property type="match status" value="1"/>
</dbReference>
<dbReference type="HAMAP" id="MF_01964">
    <property type="entry name" value="IMPDH"/>
    <property type="match status" value="1"/>
</dbReference>
<dbReference type="InterPro" id="IPR013785">
    <property type="entry name" value="Aldolase_TIM"/>
</dbReference>
<evidence type="ECO:0000256" key="15">
    <source>
        <dbReference type="PIRSR" id="PIRSR000130-3"/>
    </source>
</evidence>
<feature type="binding site" evidence="13">
    <location>
        <begin position="361"/>
        <end position="362"/>
    </location>
    <ligand>
        <name>IMP</name>
        <dbReference type="ChEBI" id="CHEBI:58053"/>
    </ligand>
</feature>
<comment type="similarity">
    <text evidence="2 13 18">Belongs to the IMPDH/GMPR family.</text>
</comment>
<feature type="active site" description="Proton acceptor" evidence="13 14">
    <location>
        <position position="401"/>
    </location>
</feature>
<feature type="binding site" evidence="13">
    <location>
        <position position="468"/>
    </location>
    <ligand>
        <name>K(+)</name>
        <dbReference type="ChEBI" id="CHEBI:29103"/>
        <note>ligand shared between two tetrameric partners</note>
    </ligand>
</feature>
<keyword evidence="7 13" id="KW-0658">Purine biosynthesis</keyword>
<evidence type="ECO:0000256" key="8">
    <source>
        <dbReference type="ARBA" id="ARBA00022958"/>
    </source>
</evidence>
<dbReference type="GO" id="GO:0046872">
    <property type="term" value="F:metal ion binding"/>
    <property type="evidence" value="ECO:0007669"/>
    <property type="project" value="UniProtKB-UniRule"/>
</dbReference>
<dbReference type="EMBL" id="AP011750">
    <property type="protein sequence ID" value="BAL56549.1"/>
    <property type="molecule type" value="Genomic_DNA"/>
</dbReference>
<evidence type="ECO:0000256" key="18">
    <source>
        <dbReference type="RuleBase" id="RU003927"/>
    </source>
</evidence>
<sequence>MAEREIPLALTYDDVLLVPAYSEVLPEEVDVRTELAPGLGLHIPILSAAMDTVTEYQMAIAMASEGGLGILHKNLSIADQVEQVRRVKRYESGLIVDPITLPPGAPVREAFQLMADHRIGGIPIVEKDRRLGGILTNRDIRFAVPDDTPVSAYMTPAPLVVAPEGTGLDEAEAILRKHKVEKLPIVDGAGRLVGLITYKDILRRRTYPHACKDALGRLRVGAAVGVGEEALQRAEALVQAGVDLLVVDTAHGHSVRVIKTVEALRQKFPYLPLMAGNIATAEAAQDLIEAGANIVKVGIGPGSICTTRVVTGVGMPQLSAILAVAQVTRPARVGLVADGGIRYSGDITKALAAGADAVMLGNLLAGTEESPGETLLYEGRKFKVYRGMGSVEAMQAGSADRYAQERRKPGKLVPEGVVGRVPYRGRVAEVLYQLVGGLKAGMGYCGAATLEQLRQARFVRISAASVAESHPHSLEIIREAPNYSLR</sequence>
<comment type="function">
    <text evidence="13">Catalyzes the conversion of inosine 5'-phosphate (IMP) to xanthosine 5'-phosphate (XMP), the first committed and rate-limiting step in the de novo synthesis of guanine nucleotides, and therefore plays an important role in the regulation of cell growth.</text>
</comment>